<feature type="compositionally biased region" description="Polar residues" evidence="2">
    <location>
        <begin position="743"/>
        <end position="776"/>
    </location>
</feature>
<dbReference type="GO" id="GO:0008270">
    <property type="term" value="F:zinc ion binding"/>
    <property type="evidence" value="ECO:0007669"/>
    <property type="project" value="UniProtKB-KW"/>
</dbReference>
<dbReference type="Pfam" id="PF26130">
    <property type="entry name" value="PB1-like"/>
    <property type="match status" value="1"/>
</dbReference>
<dbReference type="GO" id="GO:0003676">
    <property type="term" value="F:nucleic acid binding"/>
    <property type="evidence" value="ECO:0007669"/>
    <property type="project" value="InterPro"/>
</dbReference>
<dbReference type="InterPro" id="IPR058594">
    <property type="entry name" value="PB1-like_dom_pln"/>
</dbReference>
<sequence>MYLGFCVGPCRDPPCYAMEFHHGGTFSFRPKRVYTGGRIDTVHGLDPDYISLLELKGWAKELGYHSGVGFYYQMPGLDLDKGLVPLTNDKDVYKMLDYLDKGRIAIVYVEHIGGLECHDSAAQETENVTQETDPNMQNNYDFGSFNFDPDSGLDCIELQDVNLESGGDALGNFDIDIPDVNVDDIGFNFQLDVDGVPKDCVDDVEIIDGEDYSDSSSDGVYYSDHSYEEEDDDGLYETYVDENEEFMGLKVTAEEEIGFDGNGDGNGNEILLSDDDSKYGSENSYYTTSDEENSHRRKHHFKNFKPETDMEDPQFKVGMFFSTPQEFKAAVKQHAIKHQRQVKMVKNDKRRIRAKCFGSIDPENPCKWVVYAAKVMTESTYQVRTYKPIHKCGKTYSNRNVTSTVIAKRYMDELRINPGMPIAAFKERVRKELKVDVSRNQLYKAKRKAGKLIYGNDVEQYGRLWDYCEEIRRYNPGSTVVMDAPLDEVTGQPRFNRLYIFLAAVKSGYLGGCRKIIGVDGCHLKGEYSGQLLTAVGVDPNNAMYPMAWCVVEIENKDTWTWFLTLLKMDLNITEANEHEWTFINDRQKGLLPAINETMVRAEQSYRKAYHPLINPINGHKMWPKTGHTPVMPPEGRRKHARPKKKRIRAPEEYLNPNDNTELRKIGQNSVHCRRCGNHGHNSRTCTTPLPEASETIECARGRGTPECARSRDNVQPSGMTSSGRETSGQPRGRGTSARGRDNVQQSGMTSTGRGTSVQPRGRGSSVQPSRDSSVQPRGRGTSARGRGSGVKTRGGGVLVQPVGRGSGVKIRGGGVVMQPVGRGSGVKTRGGGVVVQPVGRGSGVKIRGGGVGLQVRGRGNGVKFRGGGVGMQPKGSSIMV</sequence>
<keyword evidence="1" id="KW-0479">Metal-binding</keyword>
<dbReference type="Proteomes" id="UP000823749">
    <property type="component" value="Chromosome 9"/>
</dbReference>
<organism evidence="4 5">
    <name type="scientific">Rhododendron griersonianum</name>
    <dbReference type="NCBI Taxonomy" id="479676"/>
    <lineage>
        <taxon>Eukaryota</taxon>
        <taxon>Viridiplantae</taxon>
        <taxon>Streptophyta</taxon>
        <taxon>Embryophyta</taxon>
        <taxon>Tracheophyta</taxon>
        <taxon>Spermatophyta</taxon>
        <taxon>Magnoliopsida</taxon>
        <taxon>eudicotyledons</taxon>
        <taxon>Gunneridae</taxon>
        <taxon>Pentapetalae</taxon>
        <taxon>asterids</taxon>
        <taxon>Ericales</taxon>
        <taxon>Ericaceae</taxon>
        <taxon>Ericoideae</taxon>
        <taxon>Rhodoreae</taxon>
        <taxon>Rhododendron</taxon>
    </lineage>
</organism>
<gene>
    <name evidence="4" type="ORF">RHGRI_026633</name>
</gene>
<dbReference type="PANTHER" id="PTHR31973:SF187">
    <property type="entry name" value="MUTATOR TRANSPOSASE MUDRA PROTEIN"/>
    <property type="match status" value="1"/>
</dbReference>
<dbReference type="InterPro" id="IPR001878">
    <property type="entry name" value="Znf_CCHC"/>
</dbReference>
<evidence type="ECO:0000256" key="1">
    <source>
        <dbReference type="PROSITE-ProRule" id="PRU00047"/>
    </source>
</evidence>
<evidence type="ECO:0000259" key="3">
    <source>
        <dbReference type="PROSITE" id="PS50158"/>
    </source>
</evidence>
<feature type="compositionally biased region" description="Polar residues" evidence="2">
    <location>
        <begin position="714"/>
        <end position="730"/>
    </location>
</feature>
<feature type="compositionally biased region" description="Basic residues" evidence="2">
    <location>
        <begin position="637"/>
        <end position="648"/>
    </location>
</feature>
<dbReference type="InterPro" id="IPR018289">
    <property type="entry name" value="MULE_transposase_dom"/>
</dbReference>
<protein>
    <recommendedName>
        <fullName evidence="3">CCHC-type domain-containing protein</fullName>
    </recommendedName>
</protein>
<feature type="compositionally biased region" description="Gly residues" evidence="2">
    <location>
        <begin position="787"/>
        <end position="798"/>
    </location>
</feature>
<keyword evidence="5" id="KW-1185">Reference proteome</keyword>
<keyword evidence="1" id="KW-0863">Zinc-finger</keyword>
<feature type="region of interest" description="Disordered" evidence="2">
    <location>
        <begin position="620"/>
        <end position="663"/>
    </location>
</feature>
<dbReference type="InterPro" id="IPR004332">
    <property type="entry name" value="Transposase_MuDR"/>
</dbReference>
<keyword evidence="1" id="KW-0862">Zinc</keyword>
<evidence type="ECO:0000256" key="2">
    <source>
        <dbReference type="SAM" id="MobiDB-lite"/>
    </source>
</evidence>
<feature type="domain" description="CCHC-type" evidence="3">
    <location>
        <begin position="673"/>
        <end position="686"/>
    </location>
</feature>
<dbReference type="PANTHER" id="PTHR31973">
    <property type="entry name" value="POLYPROTEIN, PUTATIVE-RELATED"/>
    <property type="match status" value="1"/>
</dbReference>
<name>A0AAV6IV03_9ERIC</name>
<comment type="caution">
    <text evidence="4">The sequence shown here is derived from an EMBL/GenBank/DDBJ whole genome shotgun (WGS) entry which is preliminary data.</text>
</comment>
<reference evidence="4" key="1">
    <citation type="submission" date="2020-08" db="EMBL/GenBank/DDBJ databases">
        <title>Plant Genome Project.</title>
        <authorList>
            <person name="Zhang R.-G."/>
        </authorList>
    </citation>
    <scope>NUCLEOTIDE SEQUENCE</scope>
    <source>
        <strain evidence="4">WSP0</strain>
        <tissue evidence="4">Leaf</tissue>
    </source>
</reference>
<evidence type="ECO:0000313" key="4">
    <source>
        <dbReference type="EMBL" id="KAG5532083.1"/>
    </source>
</evidence>
<feature type="region of interest" description="Disordered" evidence="2">
    <location>
        <begin position="702"/>
        <end position="806"/>
    </location>
</feature>
<accession>A0AAV6IV03</accession>
<dbReference type="EMBL" id="JACTNZ010000009">
    <property type="protein sequence ID" value="KAG5532083.1"/>
    <property type="molecule type" value="Genomic_DNA"/>
</dbReference>
<dbReference type="Pfam" id="PF10551">
    <property type="entry name" value="MULE"/>
    <property type="match status" value="1"/>
</dbReference>
<evidence type="ECO:0000313" key="5">
    <source>
        <dbReference type="Proteomes" id="UP000823749"/>
    </source>
</evidence>
<dbReference type="AlphaFoldDB" id="A0AAV6IV03"/>
<dbReference type="PROSITE" id="PS50158">
    <property type="entry name" value="ZF_CCHC"/>
    <property type="match status" value="1"/>
</dbReference>
<proteinExistence type="predicted"/>
<dbReference type="Pfam" id="PF03108">
    <property type="entry name" value="DBD_Tnp_Mut"/>
    <property type="match status" value="1"/>
</dbReference>